<evidence type="ECO:0000259" key="2">
    <source>
        <dbReference type="Pfam" id="PF25054"/>
    </source>
</evidence>
<sequence length="200" mass="21373">MSASGSIIPCYLLPLDSMASPGSDDGASASASTAAVCCMCGDRGLPHELFRCNLCGFRLQHRYCSDLYPRPYRSCNWCLIKDNGGGGGGGSPVKVKAPAPAGARRRSNRDDDDDDDGDQEEERASGGGCTRSAFSPDPEKPVKKKPEPKKSRDDGAVRRPVVKTAAKKRREAPPATAGGKVRFKVKVRRYKLLAEVISAS</sequence>
<dbReference type="Proteomes" id="UP001497457">
    <property type="component" value="Chromosome 2b"/>
</dbReference>
<accession>A0ABC8ZZT5</accession>
<gene>
    <name evidence="3" type="ORF">URODEC1_LOCUS49180</name>
</gene>
<name>A0ABC8ZZT5_9POAL</name>
<evidence type="ECO:0000256" key="1">
    <source>
        <dbReference type="SAM" id="MobiDB-lite"/>
    </source>
</evidence>
<dbReference type="PANTHER" id="PTHR33779">
    <property type="entry name" value="EXPRESSED PROTEIN"/>
    <property type="match status" value="1"/>
</dbReference>
<dbReference type="AlphaFoldDB" id="A0ABC8ZZT5"/>
<proteinExistence type="predicted"/>
<dbReference type="InterPro" id="IPR056874">
    <property type="entry name" value="PHD_dom_pln"/>
</dbReference>
<keyword evidence="4" id="KW-1185">Reference proteome</keyword>
<feature type="region of interest" description="Disordered" evidence="1">
    <location>
        <begin position="87"/>
        <end position="179"/>
    </location>
</feature>
<protein>
    <recommendedName>
        <fullName evidence="2">PHD-type zinc finger plants domain-containing protein</fullName>
    </recommendedName>
</protein>
<dbReference type="Pfam" id="PF25054">
    <property type="entry name" value="PHD_pln"/>
    <property type="match status" value="1"/>
</dbReference>
<organism evidence="3 4">
    <name type="scientific">Urochloa decumbens</name>
    <dbReference type="NCBI Taxonomy" id="240449"/>
    <lineage>
        <taxon>Eukaryota</taxon>
        <taxon>Viridiplantae</taxon>
        <taxon>Streptophyta</taxon>
        <taxon>Embryophyta</taxon>
        <taxon>Tracheophyta</taxon>
        <taxon>Spermatophyta</taxon>
        <taxon>Magnoliopsida</taxon>
        <taxon>Liliopsida</taxon>
        <taxon>Poales</taxon>
        <taxon>Poaceae</taxon>
        <taxon>PACMAD clade</taxon>
        <taxon>Panicoideae</taxon>
        <taxon>Panicodae</taxon>
        <taxon>Paniceae</taxon>
        <taxon>Melinidinae</taxon>
        <taxon>Urochloa</taxon>
    </lineage>
</organism>
<reference evidence="4" key="1">
    <citation type="submission" date="2024-06" db="EMBL/GenBank/DDBJ databases">
        <authorList>
            <person name="Ryan C."/>
        </authorList>
    </citation>
    <scope>NUCLEOTIDE SEQUENCE [LARGE SCALE GENOMIC DNA]</scope>
</reference>
<reference evidence="3 4" key="2">
    <citation type="submission" date="2024-10" db="EMBL/GenBank/DDBJ databases">
        <authorList>
            <person name="Ryan C."/>
        </authorList>
    </citation>
    <scope>NUCLEOTIDE SEQUENCE [LARGE SCALE GENOMIC DNA]</scope>
</reference>
<feature type="compositionally biased region" description="Acidic residues" evidence="1">
    <location>
        <begin position="110"/>
        <end position="121"/>
    </location>
</feature>
<evidence type="ECO:0000313" key="3">
    <source>
        <dbReference type="EMBL" id="CAL4968686.1"/>
    </source>
</evidence>
<feature type="compositionally biased region" description="Low complexity" evidence="1">
    <location>
        <begin position="92"/>
        <end position="102"/>
    </location>
</feature>
<evidence type="ECO:0000313" key="4">
    <source>
        <dbReference type="Proteomes" id="UP001497457"/>
    </source>
</evidence>
<feature type="compositionally biased region" description="Basic and acidic residues" evidence="1">
    <location>
        <begin position="137"/>
        <end position="157"/>
    </location>
</feature>
<feature type="domain" description="PHD-type zinc finger plants" evidence="2">
    <location>
        <begin position="38"/>
        <end position="78"/>
    </location>
</feature>
<dbReference type="EMBL" id="OZ075112">
    <property type="protein sequence ID" value="CAL4968686.1"/>
    <property type="molecule type" value="Genomic_DNA"/>
</dbReference>
<dbReference type="PANTHER" id="PTHR33779:SF14">
    <property type="entry name" value="OS02G0568600 PROTEIN"/>
    <property type="match status" value="1"/>
</dbReference>